<dbReference type="Ensembl" id="ENSGMOT00000013009.2">
    <property type="protein sequence ID" value="ENSGMOP00000012675.2"/>
    <property type="gene ID" value="ENSGMOG00000011846.2"/>
</dbReference>
<feature type="region of interest" description="Disordered" evidence="1">
    <location>
        <begin position="83"/>
        <end position="213"/>
    </location>
</feature>
<dbReference type="GO" id="GO:0005634">
    <property type="term" value="C:nucleus"/>
    <property type="evidence" value="ECO:0007669"/>
    <property type="project" value="TreeGrafter"/>
</dbReference>
<evidence type="ECO:0000256" key="1">
    <source>
        <dbReference type="SAM" id="MobiDB-lite"/>
    </source>
</evidence>
<feature type="compositionally biased region" description="Low complexity" evidence="1">
    <location>
        <begin position="165"/>
        <end position="197"/>
    </location>
</feature>
<protein>
    <submittedName>
        <fullName evidence="2">CLOCK-interacting pacemaker b</fullName>
    </submittedName>
</protein>
<reference evidence="2" key="2">
    <citation type="submission" date="2025-09" db="UniProtKB">
        <authorList>
            <consortium name="Ensembl"/>
        </authorList>
    </citation>
    <scope>IDENTIFICATION</scope>
</reference>
<dbReference type="GO" id="GO:0042754">
    <property type="term" value="P:negative regulation of circadian rhythm"/>
    <property type="evidence" value="ECO:0007669"/>
    <property type="project" value="InterPro"/>
</dbReference>
<dbReference type="PANTHER" id="PTHR34648:SF6">
    <property type="entry name" value="CLOCK-INTERACTING PACEMAKER-RELATED"/>
    <property type="match status" value="1"/>
</dbReference>
<sequence>YPNMSPMIIMNNVLLKQVSSDPPKPLKPWGFRPAVEGVLPVVPPAQVVFIQPMLSHPAPPPHKDPHSSRHRRPKKYLPVLKSYPRIAPHPGDSGASPSGSTAIAPVSPSALSQKPLSSVESERLAPSVTVPPSSEPRESPPVAPTTLQTRTSPVATTTLQTRTSPVATTTLQTRTTPVATTTLQTRTTPVTQTSLTSCDPKPTGPGADPDPETKRMRFCNTYNILSESGLLDITLKTKELQRQNRHTQGELDRLKEHTELFIQALLSGDPGVVLRLQTPLAPLIVQVRPGGFVSRGPKGQRTHETA</sequence>
<proteinExistence type="predicted"/>
<evidence type="ECO:0000313" key="2">
    <source>
        <dbReference type="Ensembl" id="ENSGMOP00000012675.2"/>
    </source>
</evidence>
<name>A0A8C4ZDM0_GADMO</name>
<dbReference type="InterPro" id="IPR031602">
    <property type="entry name" value="CIPC"/>
</dbReference>
<keyword evidence="3" id="KW-1185">Reference proteome</keyword>
<feature type="compositionally biased region" description="Polar residues" evidence="1">
    <location>
        <begin position="109"/>
        <end position="119"/>
    </location>
</feature>
<dbReference type="Pfam" id="PF15800">
    <property type="entry name" value="CiPC"/>
    <property type="match status" value="1"/>
</dbReference>
<feature type="compositionally biased region" description="Polar residues" evidence="1">
    <location>
        <begin position="145"/>
        <end position="164"/>
    </location>
</feature>
<dbReference type="GeneTree" id="ENSGT00510000048522"/>
<evidence type="ECO:0000313" key="3">
    <source>
        <dbReference type="Proteomes" id="UP000694546"/>
    </source>
</evidence>
<dbReference type="PANTHER" id="PTHR34648">
    <property type="entry name" value="CLOCK-INTERACTING PACEMAKER"/>
    <property type="match status" value="1"/>
</dbReference>
<organism evidence="2 3">
    <name type="scientific">Gadus morhua</name>
    <name type="common">Atlantic cod</name>
    <dbReference type="NCBI Taxonomy" id="8049"/>
    <lineage>
        <taxon>Eukaryota</taxon>
        <taxon>Metazoa</taxon>
        <taxon>Chordata</taxon>
        <taxon>Craniata</taxon>
        <taxon>Vertebrata</taxon>
        <taxon>Euteleostomi</taxon>
        <taxon>Actinopterygii</taxon>
        <taxon>Neopterygii</taxon>
        <taxon>Teleostei</taxon>
        <taxon>Neoteleostei</taxon>
        <taxon>Acanthomorphata</taxon>
        <taxon>Zeiogadaria</taxon>
        <taxon>Gadariae</taxon>
        <taxon>Gadiformes</taxon>
        <taxon>Gadoidei</taxon>
        <taxon>Gadidae</taxon>
        <taxon>Gadus</taxon>
    </lineage>
</organism>
<dbReference type="AlphaFoldDB" id="A0A8C4ZDM0"/>
<accession>A0A8C4ZDM0</accession>
<feature type="region of interest" description="Disordered" evidence="1">
    <location>
        <begin position="53"/>
        <end position="72"/>
    </location>
</feature>
<reference evidence="2" key="1">
    <citation type="submission" date="2025-08" db="UniProtKB">
        <authorList>
            <consortium name="Ensembl"/>
        </authorList>
    </citation>
    <scope>IDENTIFICATION</scope>
</reference>
<dbReference type="Proteomes" id="UP000694546">
    <property type="component" value="Chromosome 21"/>
</dbReference>
<dbReference type="OMA" id="WQCPRTT"/>
<dbReference type="GO" id="GO:0045892">
    <property type="term" value="P:negative regulation of DNA-templated transcription"/>
    <property type="evidence" value="ECO:0007669"/>
    <property type="project" value="InterPro"/>
</dbReference>